<dbReference type="InterPro" id="IPR017981">
    <property type="entry name" value="GPCR_2-like_7TM"/>
</dbReference>
<dbReference type="SUPFAM" id="SSF81321">
    <property type="entry name" value="Family A G protein-coupled receptor-like"/>
    <property type="match status" value="1"/>
</dbReference>
<organism evidence="7 8">
    <name type="scientific">Limulus polyphemus</name>
    <name type="common">Atlantic horseshoe crab</name>
    <dbReference type="NCBI Taxonomy" id="6850"/>
    <lineage>
        <taxon>Eukaryota</taxon>
        <taxon>Metazoa</taxon>
        <taxon>Ecdysozoa</taxon>
        <taxon>Arthropoda</taxon>
        <taxon>Chelicerata</taxon>
        <taxon>Merostomata</taxon>
        <taxon>Xiphosura</taxon>
        <taxon>Limulidae</taxon>
        <taxon>Limulus</taxon>
    </lineage>
</organism>
<evidence type="ECO:0000256" key="2">
    <source>
        <dbReference type="ARBA" id="ARBA00022692"/>
    </source>
</evidence>
<keyword evidence="2 5" id="KW-0812">Transmembrane</keyword>
<feature type="transmembrane region" description="Helical" evidence="5">
    <location>
        <begin position="110"/>
        <end position="130"/>
    </location>
</feature>
<feature type="transmembrane region" description="Helical" evidence="5">
    <location>
        <begin position="220"/>
        <end position="238"/>
    </location>
</feature>
<keyword evidence="3 5" id="KW-1133">Transmembrane helix</keyword>
<dbReference type="CDD" id="cd15260">
    <property type="entry name" value="7tmB1_NPR_B4_insect-like"/>
    <property type="match status" value="1"/>
</dbReference>
<evidence type="ECO:0000256" key="4">
    <source>
        <dbReference type="ARBA" id="ARBA00023136"/>
    </source>
</evidence>
<evidence type="ECO:0000259" key="6">
    <source>
        <dbReference type="PROSITE" id="PS50261"/>
    </source>
</evidence>
<evidence type="ECO:0000256" key="1">
    <source>
        <dbReference type="ARBA" id="ARBA00004141"/>
    </source>
</evidence>
<evidence type="ECO:0000256" key="5">
    <source>
        <dbReference type="SAM" id="Phobius"/>
    </source>
</evidence>
<reference evidence="8" key="1">
    <citation type="submission" date="2025-08" db="UniProtKB">
        <authorList>
            <consortium name="RefSeq"/>
        </authorList>
    </citation>
    <scope>IDENTIFICATION</scope>
    <source>
        <tissue evidence="8">Muscle</tissue>
    </source>
</reference>
<name>A0ABM1SRN7_LIMPO</name>
<sequence length="333" mass="37976">MTNMTWSNYTTCIDQEDFVFRQRINTLSLVGYSISLVALVIALIIFSYFRTLKCTRTTIHKHLFLSFILSNMLWVVWYTAVTQRPVVASKNKMTCRIIHVLVRYLLVCNYMWMFCEGLYLHTVLAVAFLAEDRLINWFFGIGWGFPLLLTVLYAALRMSADDGTDQCWLEDSTYVWILNGPVCGSLLVNLLFLVNIVRVLLTKLNTTNSGHGRSGQTKKAVRAVLILIPLLGLHYLLIPFRPSTGTLAEKVYDVISALFTSFQGLCVALVFCFCNNEVLTVVNRKWSDVRLMSRRKKRSSYAVTSVSFLPRNSPSDVGSQFVLSEPLFRISRV</sequence>
<feature type="domain" description="G-protein coupled receptors family 2 profile 2" evidence="6">
    <location>
        <begin position="24"/>
        <end position="275"/>
    </location>
</feature>
<dbReference type="PROSITE" id="PS50261">
    <property type="entry name" value="G_PROTEIN_RECEP_F2_4"/>
    <property type="match status" value="1"/>
</dbReference>
<proteinExistence type="predicted"/>
<dbReference type="InterPro" id="IPR050332">
    <property type="entry name" value="GPCR_2"/>
</dbReference>
<feature type="transmembrane region" description="Helical" evidence="5">
    <location>
        <begin position="137"/>
        <end position="156"/>
    </location>
</feature>
<dbReference type="InterPro" id="IPR000832">
    <property type="entry name" value="GPCR_2_secretin-like"/>
</dbReference>
<protein>
    <submittedName>
        <fullName evidence="8">Calcitonin gene-related peptide type 1 receptor-like</fullName>
    </submittedName>
</protein>
<dbReference type="PRINTS" id="PR00249">
    <property type="entry name" value="GPCRSECRETIN"/>
</dbReference>
<feature type="transmembrane region" description="Helical" evidence="5">
    <location>
        <begin position="258"/>
        <end position="282"/>
    </location>
</feature>
<keyword evidence="7" id="KW-1185">Reference proteome</keyword>
<comment type="subcellular location">
    <subcellularLocation>
        <location evidence="1">Membrane</location>
        <topology evidence="1">Multi-pass membrane protein</topology>
    </subcellularLocation>
</comment>
<feature type="transmembrane region" description="Helical" evidence="5">
    <location>
        <begin position="29"/>
        <end position="50"/>
    </location>
</feature>
<keyword evidence="4 5" id="KW-0472">Membrane</keyword>
<dbReference type="Gene3D" id="1.20.1070.10">
    <property type="entry name" value="Rhodopsin 7-helix transmembrane proteins"/>
    <property type="match status" value="1"/>
</dbReference>
<evidence type="ECO:0000256" key="3">
    <source>
        <dbReference type="ARBA" id="ARBA00022989"/>
    </source>
</evidence>
<dbReference type="GeneID" id="106463158"/>
<feature type="transmembrane region" description="Helical" evidence="5">
    <location>
        <begin position="62"/>
        <end position="80"/>
    </location>
</feature>
<accession>A0ABM1SRN7</accession>
<feature type="transmembrane region" description="Helical" evidence="5">
    <location>
        <begin position="176"/>
        <end position="200"/>
    </location>
</feature>
<gene>
    <name evidence="8" type="primary">LOC106463158</name>
</gene>
<dbReference type="Pfam" id="PF00002">
    <property type="entry name" value="7tm_2"/>
    <property type="match status" value="1"/>
</dbReference>
<evidence type="ECO:0000313" key="8">
    <source>
        <dbReference type="RefSeq" id="XP_022246293.1"/>
    </source>
</evidence>
<dbReference type="Proteomes" id="UP000694941">
    <property type="component" value="Unplaced"/>
</dbReference>
<evidence type="ECO:0000313" key="7">
    <source>
        <dbReference type="Proteomes" id="UP000694941"/>
    </source>
</evidence>
<dbReference type="PANTHER" id="PTHR45620">
    <property type="entry name" value="PDF RECEPTOR-LIKE PROTEIN-RELATED"/>
    <property type="match status" value="1"/>
</dbReference>
<dbReference type="RefSeq" id="XP_022246293.1">
    <property type="nucleotide sequence ID" value="XM_022390585.1"/>
</dbReference>
<dbReference type="PANTHER" id="PTHR45620:SF32">
    <property type="entry name" value="DIURETIC HORMONE 31 RECEPTOR, ISOFORM C"/>
    <property type="match status" value="1"/>
</dbReference>